<feature type="region of interest" description="Disordered" evidence="1">
    <location>
        <begin position="369"/>
        <end position="393"/>
    </location>
</feature>
<dbReference type="PANTHER" id="PTHR44094">
    <property type="entry name" value="DNAJ HEAT SHOCK N-TERMINAL DOMAIN-CONTAINING PROTEIN"/>
    <property type="match status" value="1"/>
</dbReference>
<keyword evidence="2" id="KW-1133">Transmembrane helix</keyword>
<name>W7G2E2_PLAFA</name>
<gene>
    <name evidence="4" type="ORF">PFAG_00127</name>
</gene>
<evidence type="ECO:0000256" key="2">
    <source>
        <dbReference type="SAM" id="Phobius"/>
    </source>
</evidence>
<keyword evidence="2" id="KW-0472">Membrane</keyword>
<dbReference type="Pfam" id="PF14308">
    <property type="entry name" value="DnaJ-X"/>
    <property type="match status" value="1"/>
</dbReference>
<dbReference type="PROSITE" id="PS50076">
    <property type="entry name" value="DNAJ_2"/>
    <property type="match status" value="1"/>
</dbReference>
<feature type="region of interest" description="Disordered" evidence="1">
    <location>
        <begin position="188"/>
        <end position="243"/>
    </location>
</feature>
<feature type="region of interest" description="Disordered" evidence="1">
    <location>
        <begin position="278"/>
        <end position="330"/>
    </location>
</feature>
<feature type="domain" description="J" evidence="3">
    <location>
        <begin position="445"/>
        <end position="511"/>
    </location>
</feature>
<feature type="compositionally biased region" description="Acidic residues" evidence="1">
    <location>
        <begin position="316"/>
        <end position="330"/>
    </location>
</feature>
<proteinExistence type="predicted"/>
<evidence type="ECO:0000256" key="1">
    <source>
        <dbReference type="SAM" id="MobiDB-lite"/>
    </source>
</evidence>
<dbReference type="PANTHER" id="PTHR44094:SF8">
    <property type="entry name" value="DNAJ HEAT SHOCK N-TERMINAL DOMAIN-CONTAINING PROTEIN-RELATED"/>
    <property type="match status" value="1"/>
</dbReference>
<evidence type="ECO:0000259" key="3">
    <source>
        <dbReference type="PROSITE" id="PS50076"/>
    </source>
</evidence>
<dbReference type="InterPro" id="IPR026894">
    <property type="entry name" value="DnaJ_X"/>
</dbReference>
<dbReference type="InterPro" id="IPR036869">
    <property type="entry name" value="J_dom_sf"/>
</dbReference>
<dbReference type="InterPro" id="IPR001623">
    <property type="entry name" value="DnaJ_domain"/>
</dbReference>
<dbReference type="InterPro" id="IPR052423">
    <property type="entry name" value="EMIR"/>
</dbReference>
<dbReference type="PRINTS" id="PR00625">
    <property type="entry name" value="JDOMAIN"/>
</dbReference>
<keyword evidence="2" id="KW-0812">Transmembrane</keyword>
<feature type="compositionally biased region" description="Acidic residues" evidence="1">
    <location>
        <begin position="371"/>
        <end position="389"/>
    </location>
</feature>
<protein>
    <recommendedName>
        <fullName evidence="3">J domain-containing protein</fullName>
    </recommendedName>
</protein>
<dbReference type="EMBL" id="KE123470">
    <property type="protein sequence ID" value="EUT93817.1"/>
    <property type="molecule type" value="Genomic_DNA"/>
</dbReference>
<sequence length="799" mass="96377">MHSMKERRYYSIYKKDNKMEDLGNKNKNKIHFISVSLMNCLSVIMFIILYIISLHIFFYKTNSFHLSLREPVPYANRTYNRILYSTEKKKVNRREQIRTQREPQKSNYKASMKNYLKCVKSAPYIDDAKYGALISEEEEREMKMIKKMELEELEKRDELMEKRRLRRIERMKKKEEEKRIKEEEERIKEEEKRIKEEEERIKEEEERIKEEEKRLKEEEERRLKEEEERRLKEEEERRLKEEEKERLKMLEEDKLYKEREEQKKNKLNVEKEVVTFERLKSKKMDEKEDTVVEKKENVEDQKDTEEVREEASEDKGDIEEEPEIGTDIEEENKEKYIKKLDVQDTLYEINVLNGEDITSFLENKNKIIQNEGEEDDDDDEDDEDDEDGEDGKGVYINIVNNVPGNIWNDTIYDDNYNNNTYSSAEEYIFYEKKLDDNTRNNMKRSYYDILDVKEDSDINEIKRKFYNLSLKYYPKMNKDKNLVMNQKFENISEAYQILGYENRRKLYDLGEYDETNKMIIIDPLIFFNLIFTSDMMYEYTGNTQVSTFVKLFFEKNISVEDISYYVGEIMKEMMEGQNIREEKVAELLKDRLDLYIDNEDEWKKLMENEISMLLKSSFSSFILESIGWTYENVSNIFLEEKANSGINKKDIYLKEANERIIRNSIVLRQCKSRFISIITNYYPFKEQNNSFIKQAQYVSSSNYVLDDIINNIDYSIDNIHRAIDNLYYEHILNLLEEEKNEILEEILRNILKIILCDVETTVRRSAQKVLQNAEGDTNLMLKRAKGLQSLGKMILQKVN</sequence>
<evidence type="ECO:0000313" key="4">
    <source>
        <dbReference type="EMBL" id="EUT93817.1"/>
    </source>
</evidence>
<organism evidence="4">
    <name type="scientific">Plasmodium falciparum Santa Lucia</name>
    <dbReference type="NCBI Taxonomy" id="478859"/>
    <lineage>
        <taxon>Eukaryota</taxon>
        <taxon>Sar</taxon>
        <taxon>Alveolata</taxon>
        <taxon>Apicomplexa</taxon>
        <taxon>Aconoidasida</taxon>
        <taxon>Haemosporida</taxon>
        <taxon>Plasmodiidae</taxon>
        <taxon>Plasmodium</taxon>
        <taxon>Plasmodium (Laverania)</taxon>
    </lineage>
</organism>
<reference evidence="4" key="1">
    <citation type="submission" date="2013-02" db="EMBL/GenBank/DDBJ databases">
        <title>The Genome Sequence of Plasmodium falciparum Santa Lucia.</title>
        <authorList>
            <consortium name="The Broad Institute Genome Sequencing Platform"/>
            <consortium name="The Broad Institute Genome Sequencing Center for Infectious Disease"/>
            <person name="Neafsey D."/>
            <person name="Cheeseman I."/>
            <person name="Volkman S."/>
            <person name="Adams J."/>
            <person name="Walker B."/>
            <person name="Young S.K."/>
            <person name="Zeng Q."/>
            <person name="Gargeya S."/>
            <person name="Fitzgerald M."/>
            <person name="Haas B."/>
            <person name="Abouelleil A."/>
            <person name="Alvarado L."/>
            <person name="Arachchi H.M."/>
            <person name="Berlin A.M."/>
            <person name="Chapman S.B."/>
            <person name="Dewar J."/>
            <person name="Goldberg J."/>
            <person name="Griggs A."/>
            <person name="Gujja S."/>
            <person name="Hansen M."/>
            <person name="Howarth C."/>
            <person name="Imamovic A."/>
            <person name="Larimer J."/>
            <person name="McCowan C."/>
            <person name="Murphy C."/>
            <person name="Neiman D."/>
            <person name="Pearson M."/>
            <person name="Priest M."/>
            <person name="Roberts A."/>
            <person name="Saif S."/>
            <person name="Shea T."/>
            <person name="Sisk P."/>
            <person name="Sykes S."/>
            <person name="Wortman J."/>
            <person name="Nusbaum C."/>
            <person name="Birren B."/>
        </authorList>
    </citation>
    <scope>NUCLEOTIDE SEQUENCE [LARGE SCALE GENOMIC DNA]</scope>
    <source>
        <strain evidence="4">Santa Lucia</strain>
    </source>
</reference>
<dbReference type="SUPFAM" id="SSF46565">
    <property type="entry name" value="Chaperone J-domain"/>
    <property type="match status" value="1"/>
</dbReference>
<dbReference type="Pfam" id="PF00226">
    <property type="entry name" value="DnaJ"/>
    <property type="match status" value="1"/>
</dbReference>
<dbReference type="AlphaFoldDB" id="W7G2E2"/>
<dbReference type="Gene3D" id="1.10.287.110">
    <property type="entry name" value="DnaJ domain"/>
    <property type="match status" value="1"/>
</dbReference>
<dbReference type="Proteomes" id="UP000030666">
    <property type="component" value="Unassembled WGS sequence"/>
</dbReference>
<feature type="compositionally biased region" description="Basic and acidic residues" evidence="1">
    <location>
        <begin position="278"/>
        <end position="315"/>
    </location>
</feature>
<feature type="transmembrane region" description="Helical" evidence="2">
    <location>
        <begin position="32"/>
        <end position="59"/>
    </location>
</feature>
<dbReference type="SMART" id="SM00271">
    <property type="entry name" value="DnaJ"/>
    <property type="match status" value="1"/>
</dbReference>
<accession>W7G2E2</accession>
<dbReference type="CDD" id="cd06257">
    <property type="entry name" value="DnaJ"/>
    <property type="match status" value="1"/>
</dbReference>